<feature type="compositionally biased region" description="Low complexity" evidence="1">
    <location>
        <begin position="489"/>
        <end position="515"/>
    </location>
</feature>
<protein>
    <submittedName>
        <fullName evidence="2">PHD finger protein rhinoceros</fullName>
    </submittedName>
</protein>
<feature type="compositionally biased region" description="Basic and acidic residues" evidence="1">
    <location>
        <begin position="37"/>
        <end position="51"/>
    </location>
</feature>
<feature type="region of interest" description="Disordered" evidence="1">
    <location>
        <begin position="232"/>
        <end position="266"/>
    </location>
</feature>
<feature type="region of interest" description="Disordered" evidence="1">
    <location>
        <begin position="1"/>
        <end position="51"/>
    </location>
</feature>
<evidence type="ECO:0000313" key="3">
    <source>
        <dbReference type="Proteomes" id="UP001500889"/>
    </source>
</evidence>
<feature type="compositionally biased region" description="Acidic residues" evidence="1">
    <location>
        <begin position="341"/>
        <end position="359"/>
    </location>
</feature>
<accession>A0AAU9GF79</accession>
<organism evidence="2 3">
    <name type="scientific">Drosophila madeirensis</name>
    <name type="common">Fruit fly</name>
    <dbReference type="NCBI Taxonomy" id="30013"/>
    <lineage>
        <taxon>Eukaryota</taxon>
        <taxon>Metazoa</taxon>
        <taxon>Ecdysozoa</taxon>
        <taxon>Arthropoda</taxon>
        <taxon>Hexapoda</taxon>
        <taxon>Insecta</taxon>
        <taxon>Pterygota</taxon>
        <taxon>Neoptera</taxon>
        <taxon>Endopterygota</taxon>
        <taxon>Diptera</taxon>
        <taxon>Brachycera</taxon>
        <taxon>Muscomorpha</taxon>
        <taxon>Ephydroidea</taxon>
        <taxon>Drosophilidae</taxon>
        <taxon>Drosophila</taxon>
        <taxon>Sophophora</taxon>
    </lineage>
</organism>
<evidence type="ECO:0000313" key="2">
    <source>
        <dbReference type="EMBL" id="BFG06357.1"/>
    </source>
</evidence>
<dbReference type="EMBL" id="AP029267">
    <property type="protein sequence ID" value="BFG06357.1"/>
    <property type="molecule type" value="Genomic_DNA"/>
</dbReference>
<dbReference type="AlphaFoldDB" id="A0AAU9GF79"/>
<feature type="region of interest" description="Disordered" evidence="1">
    <location>
        <begin position="287"/>
        <end position="307"/>
    </location>
</feature>
<name>A0AAU9GF79_DROMD</name>
<feature type="compositionally biased region" description="Acidic residues" evidence="1">
    <location>
        <begin position="238"/>
        <end position="264"/>
    </location>
</feature>
<evidence type="ECO:0000256" key="1">
    <source>
        <dbReference type="SAM" id="MobiDB-lite"/>
    </source>
</evidence>
<feature type="compositionally biased region" description="Polar residues" evidence="1">
    <location>
        <begin position="368"/>
        <end position="383"/>
    </location>
</feature>
<reference evidence="2 3" key="1">
    <citation type="submission" date="2024-02" db="EMBL/GenBank/DDBJ databases">
        <title>A chromosome-level genome assembly of Drosophila madeirensis, a fruit fly species endemic to Madeira island.</title>
        <authorList>
            <person name="Tomihara K."/>
            <person name="Llopart A."/>
            <person name="Yamamoto D."/>
        </authorList>
    </citation>
    <scope>NUCLEOTIDE SEQUENCE [LARGE SCALE GENOMIC DNA]</scope>
    <source>
        <strain evidence="2 3">RF1</strain>
    </source>
</reference>
<dbReference type="Proteomes" id="UP001500889">
    <property type="component" value="Chromosome E"/>
</dbReference>
<sequence length="523" mass="56275">MFKRPYTPSIHKPTNNNTTTTTTTNTNHQNHQNHRPPNTDDLQRRQAEANRSYHEEIVLKQAQMRARNPASSTGCSFVDKFADFVTHKNRMPMPQHQYPPAKQQHQSHAAAVPKPRTNANAVSSLIPPSRNATNSGSNANVSAGAASNCVSVVSGSGINGFKAGAKKTPVILLAARGPGKHAPISLINGTGKAGAGGVTLLRVNAQPQRNQRQVIVAPEQLQQQQQQQQQQQVQQQEQTEEEAEQMELAEEEELEEDLEDDDDLSSSTAQILRKFRIPKGTALTAKSGDNYLAMPTPTPSPPGGVNAGGSAADVGNYIENEDDIIEELHEDDLVEEIIDEEQCEEQPELEEEEEEEEATTADNDGLDLSSQSQAAPQPVVTSAPATQQLLLTSAPQPPPLQLQTVSSNGTVTYLNLPPNTILLQSADGSIIAATQVPHPNKAGQHQLIALPGNVAMAEPAPQATAAPTQTLLLTADGTAIPIMTNVAPQQQQQQQQQHQQHQQQQQQQQQQAAAAAAAQLFAA</sequence>
<feature type="compositionally biased region" description="Low complexity" evidence="1">
    <location>
        <begin position="13"/>
        <end position="30"/>
    </location>
</feature>
<proteinExistence type="predicted"/>
<feature type="region of interest" description="Disordered" evidence="1">
    <location>
        <begin position="341"/>
        <end position="383"/>
    </location>
</feature>
<keyword evidence="3" id="KW-1185">Reference proteome</keyword>
<gene>
    <name evidence="2" type="ORF">DMAD_04884</name>
</gene>
<feature type="region of interest" description="Disordered" evidence="1">
    <location>
        <begin position="487"/>
        <end position="515"/>
    </location>
</feature>